<accession>A0AAN1BLA4</accession>
<name>A0AAN1BLA4_RHIET</name>
<organism evidence="1 2">
    <name type="scientific">Rhizobium etli</name>
    <dbReference type="NCBI Taxonomy" id="29449"/>
    <lineage>
        <taxon>Bacteria</taxon>
        <taxon>Pseudomonadati</taxon>
        <taxon>Pseudomonadota</taxon>
        <taxon>Alphaproteobacteria</taxon>
        <taxon>Hyphomicrobiales</taxon>
        <taxon>Rhizobiaceae</taxon>
        <taxon>Rhizobium/Agrobacterium group</taxon>
        <taxon>Rhizobium</taxon>
    </lineage>
</organism>
<dbReference type="EMBL" id="CP020910">
    <property type="protein sequence ID" value="ARQ13269.1"/>
    <property type="molecule type" value="Genomic_DNA"/>
</dbReference>
<geneLocation type="plasmid" evidence="2">
    <name>pretnxc12d</name>
</geneLocation>
<evidence type="ECO:0000313" key="1">
    <source>
        <dbReference type="EMBL" id="ARQ13269.1"/>
    </source>
</evidence>
<evidence type="ECO:0000313" key="2">
    <source>
        <dbReference type="Proteomes" id="UP000194159"/>
    </source>
</evidence>
<sequence length="78" mass="8801">MVWLAVANIVARFRESLASCVPSRAGQTASALLCLEDRDHPNQNDDVLGELEHETLSPVGDAYQRMSMHVPRQRQLWL</sequence>
<reference evidence="1 2" key="1">
    <citation type="submission" date="2017-04" db="EMBL/GenBank/DDBJ databases">
        <title>Complete genome sequences of Rhizobium genomic linages associated to common bean (phaseolus vulgaris).</title>
        <authorList>
            <person name="Santamaria R.I."/>
            <person name="Bustos P."/>
            <person name="Perez-Carrascal O."/>
            <person name="Martinez-Flores I."/>
            <person name="Juarez S."/>
            <person name="Lozano L."/>
            <person name="Miranda F."/>
            <person name="Vinuesa P."/>
            <person name="Martinez-Romero E."/>
            <person name="Cevallos M.A."/>
            <person name="Romero D."/>
            <person name="Davila G."/>
            <person name="Gonzalez V."/>
        </authorList>
    </citation>
    <scope>NUCLEOTIDE SEQUENCE [LARGE SCALE GENOMIC DNA]</scope>
    <source>
        <strain evidence="1 2">NXC12</strain>
        <plasmid evidence="2">pretnxc12d</plasmid>
    </source>
</reference>
<gene>
    <name evidence="1" type="ORF">NXC12_PD00167</name>
</gene>
<protein>
    <submittedName>
        <fullName evidence="1">Uncharacterized protein</fullName>
    </submittedName>
</protein>
<dbReference type="AlphaFoldDB" id="A0AAN1BLA4"/>
<keyword evidence="1" id="KW-0614">Plasmid</keyword>
<proteinExistence type="predicted"/>
<dbReference type="Proteomes" id="UP000194159">
    <property type="component" value="Plasmid pRetNXC12d"/>
</dbReference>